<dbReference type="EMBL" id="CP012154">
    <property type="protein sequence ID" value="AKS43072.1"/>
    <property type="molecule type" value="Genomic_DNA"/>
</dbReference>
<dbReference type="PANTHER" id="PTHR33219:SF14">
    <property type="entry name" value="PROTEIN COFACTOR ASSEMBLY OF COMPLEX C SUBUNIT B CCB3, CHLOROPLASTIC-RELATED"/>
    <property type="match status" value="1"/>
</dbReference>
<proteinExistence type="inferred from homology"/>
<dbReference type="InterPro" id="IPR003425">
    <property type="entry name" value="CCB3/YggT"/>
</dbReference>
<comment type="similarity">
    <text evidence="1">Belongs to the YggT family.</text>
</comment>
<dbReference type="Pfam" id="PF02325">
    <property type="entry name" value="CCB3_YggT"/>
    <property type="match status" value="2"/>
</dbReference>
<evidence type="ECO:0000256" key="1">
    <source>
        <dbReference type="ARBA" id="ARBA00010894"/>
    </source>
</evidence>
<keyword evidence="3" id="KW-1185">Reference proteome</keyword>
<evidence type="ECO:0000313" key="2">
    <source>
        <dbReference type="EMBL" id="AKS43072.1"/>
    </source>
</evidence>
<dbReference type="Proteomes" id="UP000066624">
    <property type="component" value="Chromosome"/>
</dbReference>
<name>A0A0K0XZK6_9GAMM</name>
<organism evidence="2 3">
    <name type="scientific">Wenzhouxiangella marina</name>
    <dbReference type="NCBI Taxonomy" id="1579979"/>
    <lineage>
        <taxon>Bacteria</taxon>
        <taxon>Pseudomonadati</taxon>
        <taxon>Pseudomonadota</taxon>
        <taxon>Gammaproteobacteria</taxon>
        <taxon>Chromatiales</taxon>
        <taxon>Wenzhouxiangellaceae</taxon>
        <taxon>Wenzhouxiangella</taxon>
    </lineage>
</organism>
<dbReference type="AlphaFoldDB" id="A0A0K0XZK6"/>
<evidence type="ECO:0000313" key="3">
    <source>
        <dbReference type="Proteomes" id="UP000066624"/>
    </source>
</evidence>
<dbReference type="PANTHER" id="PTHR33219">
    <property type="entry name" value="YLMG HOMOLOG PROTEIN 2, CHLOROPLASTIC"/>
    <property type="match status" value="1"/>
</dbReference>
<sequence length="179" mass="19583">MGSPTAAFSFLVETLVQLVLTVVLLRVLLEAVRADWYNPVCQGVIRLTEPMIKPLKSIFPRMGRVNVAGLVLLYLLQLLGLFVLALIVGVSPDPLALALYALLRLVRLLLVVYLVLIIATVIISWIGQGMRHPIIPLLFQLTDPVLAPIRRVLPPLGGFDLSPLVALIGIQFLIILLGV</sequence>
<dbReference type="STRING" id="1579979.WM2015_2714"/>
<dbReference type="OrthoDB" id="9806665at2"/>
<dbReference type="GO" id="GO:0016020">
    <property type="term" value="C:membrane"/>
    <property type="evidence" value="ECO:0007669"/>
    <property type="project" value="InterPro"/>
</dbReference>
<accession>A0A0K0XZK6</accession>
<dbReference type="KEGG" id="wma:WM2015_2714"/>
<dbReference type="RefSeq" id="WP_049726582.1">
    <property type="nucleotide sequence ID" value="NZ_CP012154.1"/>
</dbReference>
<protein>
    <submittedName>
        <fullName evidence="2">Membrane protein</fullName>
    </submittedName>
</protein>
<gene>
    <name evidence="2" type="ORF">WM2015_2714</name>
</gene>
<reference evidence="3" key="1">
    <citation type="submission" date="2015-07" db="EMBL/GenBank/DDBJ databases">
        <authorList>
            <person name="Kim K.M."/>
        </authorList>
    </citation>
    <scope>NUCLEOTIDE SEQUENCE [LARGE SCALE GENOMIC DNA]</scope>
    <source>
        <strain evidence="3">KCTC 42284</strain>
    </source>
</reference>